<organism evidence="8 9">
    <name type="scientific">Sarocladium strictum</name>
    <name type="common">Black bundle disease fungus</name>
    <name type="synonym">Acremonium strictum</name>
    <dbReference type="NCBI Taxonomy" id="5046"/>
    <lineage>
        <taxon>Eukaryota</taxon>
        <taxon>Fungi</taxon>
        <taxon>Dikarya</taxon>
        <taxon>Ascomycota</taxon>
        <taxon>Pezizomycotina</taxon>
        <taxon>Sordariomycetes</taxon>
        <taxon>Hypocreomycetidae</taxon>
        <taxon>Hypocreales</taxon>
        <taxon>Sarocladiaceae</taxon>
        <taxon>Sarocladium</taxon>
    </lineage>
</organism>
<dbReference type="AlphaFoldDB" id="A0AA39G948"/>
<accession>A0AA39G948</accession>
<dbReference type="InterPro" id="IPR000276">
    <property type="entry name" value="GPCR_Rhodpsn"/>
</dbReference>
<feature type="transmembrane region" description="Helical" evidence="6">
    <location>
        <begin position="280"/>
        <end position="301"/>
    </location>
</feature>
<dbReference type="SUPFAM" id="SSF81321">
    <property type="entry name" value="Family A G protein-coupled receptor-like"/>
    <property type="match status" value="1"/>
</dbReference>
<evidence type="ECO:0000256" key="4">
    <source>
        <dbReference type="ARBA" id="ARBA00023136"/>
    </source>
</evidence>
<dbReference type="Gene3D" id="1.20.1070.10">
    <property type="entry name" value="Rhodopsin 7-helix transmembrane proteins"/>
    <property type="match status" value="1"/>
</dbReference>
<evidence type="ECO:0000256" key="6">
    <source>
        <dbReference type="SAM" id="Phobius"/>
    </source>
</evidence>
<evidence type="ECO:0000256" key="1">
    <source>
        <dbReference type="ARBA" id="ARBA00004141"/>
    </source>
</evidence>
<evidence type="ECO:0000256" key="5">
    <source>
        <dbReference type="SAM" id="MobiDB-lite"/>
    </source>
</evidence>
<protein>
    <recommendedName>
        <fullName evidence="7">G-protein coupled receptors family 1 profile domain-containing protein</fullName>
    </recommendedName>
</protein>
<evidence type="ECO:0000256" key="2">
    <source>
        <dbReference type="ARBA" id="ARBA00022692"/>
    </source>
</evidence>
<feature type="domain" description="G-protein coupled receptors family 1 profile" evidence="7">
    <location>
        <begin position="151"/>
        <end position="384"/>
    </location>
</feature>
<keyword evidence="3 6" id="KW-1133">Transmembrane helix</keyword>
<feature type="transmembrane region" description="Helical" evidence="6">
    <location>
        <begin position="24"/>
        <end position="47"/>
    </location>
</feature>
<dbReference type="GO" id="GO:0004930">
    <property type="term" value="F:G protein-coupled receptor activity"/>
    <property type="evidence" value="ECO:0007669"/>
    <property type="project" value="InterPro"/>
</dbReference>
<comment type="subcellular location">
    <subcellularLocation>
        <location evidence="1">Membrane</location>
        <topology evidence="1">Multi-pass membrane protein</topology>
    </subcellularLocation>
</comment>
<reference evidence="8" key="1">
    <citation type="submission" date="2022-10" db="EMBL/GenBank/DDBJ databases">
        <title>Determination and structural analysis of whole genome sequence of Sarocladium strictum F4-1.</title>
        <authorList>
            <person name="Hu L."/>
            <person name="Jiang Y."/>
        </authorList>
    </citation>
    <scope>NUCLEOTIDE SEQUENCE</scope>
    <source>
        <strain evidence="8">F4-1</strain>
    </source>
</reference>
<feature type="region of interest" description="Disordered" evidence="5">
    <location>
        <begin position="109"/>
        <end position="142"/>
    </location>
</feature>
<dbReference type="EMBL" id="JAPDFR010000009">
    <property type="protein sequence ID" value="KAK0382960.1"/>
    <property type="molecule type" value="Genomic_DNA"/>
</dbReference>
<dbReference type="GO" id="GO:0005886">
    <property type="term" value="C:plasma membrane"/>
    <property type="evidence" value="ECO:0007669"/>
    <property type="project" value="TreeGrafter"/>
</dbReference>
<feature type="compositionally biased region" description="Basic and acidic residues" evidence="5">
    <location>
        <begin position="494"/>
        <end position="504"/>
    </location>
</feature>
<gene>
    <name evidence="8" type="ORF">NLU13_8876</name>
</gene>
<keyword evidence="2 6" id="KW-0812">Transmembrane</keyword>
<feature type="transmembrane region" description="Helical" evidence="6">
    <location>
        <begin position="149"/>
        <end position="171"/>
    </location>
</feature>
<feature type="transmembrane region" description="Helical" evidence="6">
    <location>
        <begin position="334"/>
        <end position="357"/>
    </location>
</feature>
<feature type="transmembrane region" description="Helical" evidence="6">
    <location>
        <begin position="363"/>
        <end position="386"/>
    </location>
</feature>
<evidence type="ECO:0000313" key="8">
    <source>
        <dbReference type="EMBL" id="KAK0382960.1"/>
    </source>
</evidence>
<evidence type="ECO:0000256" key="3">
    <source>
        <dbReference type="ARBA" id="ARBA00022989"/>
    </source>
</evidence>
<dbReference type="PANTHER" id="PTHR23112:SF37">
    <property type="entry name" value="G PROTEIN-COUPLED RECEPTOR GPR1"/>
    <property type="match status" value="1"/>
</dbReference>
<dbReference type="GO" id="GO:0007189">
    <property type="term" value="P:adenylate cyclase-activating G protein-coupled receptor signaling pathway"/>
    <property type="evidence" value="ECO:0007669"/>
    <property type="project" value="TreeGrafter"/>
</dbReference>
<sequence>MAVGELAVVSQSLNPLTPSLHQGLTAITVLALISFTGSTCLCFYLGYKLVAWHFFLDGSSRVEEQQQQHQQQHHHSERSGRHGFQRTVDFALGIDGVFTDNSSKQAVAGTKMTDLQTGEEEDTTTTTTTKFQQSRASRTRRKKSPPNQFLVLVFNLLLADMHQATAFLLNVAWLRHDGIQVGTATCFTQGLFVSLGDLASSCFITSIAVHTYLAVVHGAQPSQNALYVWIGLTWFFVYAISLIPIIATKNGAQFGGFFVRAGAWCWMNTKYEILRLVTHYLFIFIAIGTTSILYLLIFLFLRRRARQLLDTDPKAADDDERTETELQLTRNPAFLIYPVIYVLCTLPLALGRIATMAGADVPLGYFCFAGAMIASNGTFDCLLFGTTRNVIIFASRYDTGRSEVGLATFRFLHNKGNGNRRFGNFIFIQGGGGGRQRPQDHVAGGWWSWQRLAGRPDETLHHHHHHKPTRSISQEALRGPAIQMDTVTSVVVETDHDKDRDVRYPDPNASASPSLSSGGENTNTTRGY</sequence>
<dbReference type="CDD" id="cd00637">
    <property type="entry name" value="7tm_classA_rhodopsin-like"/>
    <property type="match status" value="1"/>
</dbReference>
<feature type="region of interest" description="Disordered" evidence="5">
    <location>
        <begin position="494"/>
        <end position="528"/>
    </location>
</feature>
<proteinExistence type="predicted"/>
<name>A0AA39G948_SARSR</name>
<feature type="transmembrane region" description="Helical" evidence="6">
    <location>
        <begin position="191"/>
        <end position="214"/>
    </location>
</feature>
<dbReference type="Pfam" id="PF00001">
    <property type="entry name" value="7tm_1"/>
    <property type="match status" value="1"/>
</dbReference>
<feature type="compositionally biased region" description="Polar residues" evidence="5">
    <location>
        <begin position="509"/>
        <end position="528"/>
    </location>
</feature>
<feature type="transmembrane region" description="Helical" evidence="6">
    <location>
        <begin position="226"/>
        <end position="247"/>
    </location>
</feature>
<dbReference type="PANTHER" id="PTHR23112">
    <property type="entry name" value="G PROTEIN-COUPLED RECEPTOR 157-RELATED"/>
    <property type="match status" value="1"/>
</dbReference>
<dbReference type="InterPro" id="IPR017452">
    <property type="entry name" value="GPCR_Rhodpsn_7TM"/>
</dbReference>
<comment type="caution">
    <text evidence="8">The sequence shown here is derived from an EMBL/GenBank/DDBJ whole genome shotgun (WGS) entry which is preliminary data.</text>
</comment>
<dbReference type="PROSITE" id="PS50262">
    <property type="entry name" value="G_PROTEIN_RECEP_F1_2"/>
    <property type="match status" value="1"/>
</dbReference>
<evidence type="ECO:0000259" key="7">
    <source>
        <dbReference type="PROSITE" id="PS50262"/>
    </source>
</evidence>
<evidence type="ECO:0000313" key="9">
    <source>
        <dbReference type="Proteomes" id="UP001175261"/>
    </source>
</evidence>
<dbReference type="Proteomes" id="UP001175261">
    <property type="component" value="Unassembled WGS sequence"/>
</dbReference>
<keyword evidence="9" id="KW-1185">Reference proteome</keyword>
<keyword evidence="4 6" id="KW-0472">Membrane</keyword>